<dbReference type="Pfam" id="PF19909">
    <property type="entry name" value="DUF6382"/>
    <property type="match status" value="1"/>
</dbReference>
<proteinExistence type="predicted"/>
<sequence length="443" mass="51191">MDKIGYEYENNTSYLTIQAMENQKTGYQIKMLLNNDIPGLLDISMRSMNNQTYYYYDVTFKKPLSKLYEFGKMTWEDVVCICKSIDTLTKAVDMYLLDISCVLILPEYMYLNVSDKEIRYVYCPDANREFQTMLKGLFEFILEHYQHGTDCKNQMRVYEIYQKIIDGNYKIHCLEQLTKESSHSPEKEKTIEFPHIQQDEPVVIEEVAPERVVTEEEKQPVHKIWGIEVGIGICAVLTVYAAAVLLFPEMAVIDMSVYFCVFLILAGCAGGVFLQKKRKKLKEMGELTQLTQEKKYSFVPEEEEEPKNNEKGQKPYEPPKEAAGSNTILLSDYLQKKKDLNLTLVLQNGQELESYYEERLLPDTFPCAIGNMAAYCSIVIHSELISRLHACIYREDGAFYLEDMNSTNGTFLNGRRLLPKERQLLSDGDMVGFANLLYKVEKS</sequence>
<dbReference type="InterPro" id="IPR008984">
    <property type="entry name" value="SMAD_FHA_dom_sf"/>
</dbReference>
<protein>
    <submittedName>
        <fullName evidence="4">DUF6382 domain-containing protein</fullName>
    </submittedName>
</protein>
<feature type="domain" description="FHA" evidence="3">
    <location>
        <begin position="367"/>
        <end position="417"/>
    </location>
</feature>
<organism evidence="4 5">
    <name type="scientific">Lachnospira intestinalis</name>
    <dbReference type="NCBI Taxonomy" id="3133158"/>
    <lineage>
        <taxon>Bacteria</taxon>
        <taxon>Bacillati</taxon>
        <taxon>Bacillota</taxon>
        <taxon>Clostridia</taxon>
        <taxon>Lachnospirales</taxon>
        <taxon>Lachnospiraceae</taxon>
        <taxon>Lachnospira</taxon>
    </lineage>
</organism>
<feature type="compositionally biased region" description="Basic and acidic residues" evidence="1">
    <location>
        <begin position="306"/>
        <end position="320"/>
    </location>
</feature>
<evidence type="ECO:0000313" key="5">
    <source>
        <dbReference type="Proteomes" id="UP001546774"/>
    </source>
</evidence>
<dbReference type="CDD" id="cd00060">
    <property type="entry name" value="FHA"/>
    <property type="match status" value="1"/>
</dbReference>
<dbReference type="SMART" id="SM00240">
    <property type="entry name" value="FHA"/>
    <property type="match status" value="1"/>
</dbReference>
<keyword evidence="5" id="KW-1185">Reference proteome</keyword>
<keyword evidence="2" id="KW-1133">Transmembrane helix</keyword>
<dbReference type="SUPFAM" id="SSF49879">
    <property type="entry name" value="SMAD/FHA domain"/>
    <property type="match status" value="1"/>
</dbReference>
<evidence type="ECO:0000313" key="4">
    <source>
        <dbReference type="EMBL" id="MEQ2555542.1"/>
    </source>
</evidence>
<name>A0ABV1H8A3_9FIRM</name>
<dbReference type="PROSITE" id="PS50006">
    <property type="entry name" value="FHA_DOMAIN"/>
    <property type="match status" value="1"/>
</dbReference>
<dbReference type="InterPro" id="IPR000253">
    <property type="entry name" value="FHA_dom"/>
</dbReference>
<dbReference type="EMBL" id="JBBMFS010000009">
    <property type="protein sequence ID" value="MEQ2555542.1"/>
    <property type="molecule type" value="Genomic_DNA"/>
</dbReference>
<dbReference type="Gene3D" id="2.60.200.20">
    <property type="match status" value="1"/>
</dbReference>
<dbReference type="InterPro" id="IPR045962">
    <property type="entry name" value="DUF6382"/>
</dbReference>
<feature type="region of interest" description="Disordered" evidence="1">
    <location>
        <begin position="298"/>
        <end position="323"/>
    </location>
</feature>
<feature type="transmembrane region" description="Helical" evidence="2">
    <location>
        <begin position="255"/>
        <end position="274"/>
    </location>
</feature>
<evidence type="ECO:0000259" key="3">
    <source>
        <dbReference type="PROSITE" id="PS50006"/>
    </source>
</evidence>
<evidence type="ECO:0000256" key="1">
    <source>
        <dbReference type="SAM" id="MobiDB-lite"/>
    </source>
</evidence>
<accession>A0ABV1H8A3</accession>
<dbReference type="Pfam" id="PF00498">
    <property type="entry name" value="FHA"/>
    <property type="match status" value="1"/>
</dbReference>
<reference evidence="4" key="1">
    <citation type="submission" date="2024-03" db="EMBL/GenBank/DDBJ databases">
        <title>Human intestinal bacterial collection.</title>
        <authorList>
            <person name="Pauvert C."/>
            <person name="Hitch T.C.A."/>
            <person name="Clavel T."/>
        </authorList>
    </citation>
    <scope>NUCLEOTIDE SEQUENCE [LARGE SCALE GENOMIC DNA]</scope>
    <source>
        <strain evidence="4">CLA-AA-H89B</strain>
    </source>
</reference>
<evidence type="ECO:0000256" key="2">
    <source>
        <dbReference type="SAM" id="Phobius"/>
    </source>
</evidence>
<feature type="transmembrane region" description="Helical" evidence="2">
    <location>
        <begin position="224"/>
        <end position="243"/>
    </location>
</feature>
<dbReference type="InterPro" id="IPR050923">
    <property type="entry name" value="Cell_Proc_Reg/RNA_Proc"/>
</dbReference>
<keyword evidence="2" id="KW-0472">Membrane</keyword>
<dbReference type="PANTHER" id="PTHR23308">
    <property type="entry name" value="NUCLEAR INHIBITOR OF PROTEIN PHOSPHATASE-1"/>
    <property type="match status" value="1"/>
</dbReference>
<dbReference type="Proteomes" id="UP001546774">
    <property type="component" value="Unassembled WGS sequence"/>
</dbReference>
<comment type="caution">
    <text evidence="4">The sequence shown here is derived from an EMBL/GenBank/DDBJ whole genome shotgun (WGS) entry which is preliminary data.</text>
</comment>
<keyword evidence="2" id="KW-0812">Transmembrane</keyword>
<gene>
    <name evidence="4" type="ORF">WMO37_11085</name>
</gene>